<evidence type="ECO:0000313" key="2">
    <source>
        <dbReference type="Proteomes" id="UP000051587"/>
    </source>
</evidence>
<proteinExistence type="predicted"/>
<evidence type="ECO:0000313" key="1">
    <source>
        <dbReference type="EMBL" id="CUH62681.1"/>
    </source>
</evidence>
<dbReference type="EMBL" id="CYSA01000003">
    <property type="protein sequence ID" value="CUH62681.1"/>
    <property type="molecule type" value="Genomic_DNA"/>
</dbReference>
<gene>
    <name evidence="1" type="ORF">TG4357_00245</name>
</gene>
<accession>A0A0P1F4I6</accession>
<sequence>MTSVDQAFVSAGMTPVLSVLHCGLKLLIPQTNLNLGEKS</sequence>
<dbReference type="AlphaFoldDB" id="A0A0P1F4I6"/>
<organism evidence="1 2">
    <name type="scientific">Thalassovita gelatinovora</name>
    <name type="common">Thalassobius gelatinovorus</name>
    <dbReference type="NCBI Taxonomy" id="53501"/>
    <lineage>
        <taxon>Bacteria</taxon>
        <taxon>Pseudomonadati</taxon>
        <taxon>Pseudomonadota</taxon>
        <taxon>Alphaproteobacteria</taxon>
        <taxon>Rhodobacterales</taxon>
        <taxon>Roseobacteraceae</taxon>
        <taxon>Thalassovita</taxon>
    </lineage>
</organism>
<reference evidence="1 2" key="1">
    <citation type="submission" date="2015-09" db="EMBL/GenBank/DDBJ databases">
        <authorList>
            <consortium name="Swine Surveillance"/>
        </authorList>
    </citation>
    <scope>NUCLEOTIDE SEQUENCE [LARGE SCALE GENOMIC DNA]</scope>
    <source>
        <strain evidence="1 2">CECT 4357</strain>
    </source>
</reference>
<keyword evidence="2" id="KW-1185">Reference proteome</keyword>
<protein>
    <submittedName>
        <fullName evidence="1">Uncharacterized protein</fullName>
    </submittedName>
</protein>
<dbReference type="Proteomes" id="UP000051587">
    <property type="component" value="Unassembled WGS sequence"/>
</dbReference>
<name>A0A0P1F4I6_THAGE</name>